<sequence>MSSSSSSSLRLSQLHSRRVLREKEQIKFEKKAMDSNRRNYLSFAEEMDEIFIQH</sequence>
<organism evidence="1 2">
    <name type="scientific">Coptis chinensis</name>
    <dbReference type="NCBI Taxonomy" id="261450"/>
    <lineage>
        <taxon>Eukaryota</taxon>
        <taxon>Viridiplantae</taxon>
        <taxon>Streptophyta</taxon>
        <taxon>Embryophyta</taxon>
        <taxon>Tracheophyta</taxon>
        <taxon>Spermatophyta</taxon>
        <taxon>Magnoliopsida</taxon>
        <taxon>Ranunculales</taxon>
        <taxon>Ranunculaceae</taxon>
        <taxon>Coptidoideae</taxon>
        <taxon>Coptis</taxon>
    </lineage>
</organism>
<accession>A0A835H530</accession>
<evidence type="ECO:0000313" key="1">
    <source>
        <dbReference type="EMBL" id="KAF9591738.1"/>
    </source>
</evidence>
<protein>
    <submittedName>
        <fullName evidence="1">Uncharacterized protein</fullName>
    </submittedName>
</protein>
<dbReference type="AlphaFoldDB" id="A0A835H530"/>
<gene>
    <name evidence="1" type="ORF">IFM89_006084</name>
</gene>
<proteinExistence type="predicted"/>
<keyword evidence="2" id="KW-1185">Reference proteome</keyword>
<comment type="caution">
    <text evidence="1">The sequence shown here is derived from an EMBL/GenBank/DDBJ whole genome shotgun (WGS) entry which is preliminary data.</text>
</comment>
<reference evidence="1 2" key="1">
    <citation type="submission" date="2020-10" db="EMBL/GenBank/DDBJ databases">
        <title>The Coptis chinensis genome and diversification of protoberbering-type alkaloids.</title>
        <authorList>
            <person name="Wang B."/>
            <person name="Shu S."/>
            <person name="Song C."/>
            <person name="Liu Y."/>
        </authorList>
    </citation>
    <scope>NUCLEOTIDE SEQUENCE [LARGE SCALE GENOMIC DNA]</scope>
    <source>
        <strain evidence="1">HL-2020</strain>
        <tissue evidence="1">Leaf</tissue>
    </source>
</reference>
<name>A0A835H530_9MAGN</name>
<dbReference type="EMBL" id="JADFTS010000008">
    <property type="protein sequence ID" value="KAF9591738.1"/>
    <property type="molecule type" value="Genomic_DNA"/>
</dbReference>
<dbReference type="Proteomes" id="UP000631114">
    <property type="component" value="Unassembled WGS sequence"/>
</dbReference>
<evidence type="ECO:0000313" key="2">
    <source>
        <dbReference type="Proteomes" id="UP000631114"/>
    </source>
</evidence>